<dbReference type="InterPro" id="IPR045087">
    <property type="entry name" value="Cu-oxidase_fam"/>
</dbReference>
<feature type="region of interest" description="Disordered" evidence="4">
    <location>
        <begin position="415"/>
        <end position="470"/>
    </location>
</feature>
<feature type="domain" description="Plastocyanin-like" evidence="6">
    <location>
        <begin position="669"/>
        <end position="767"/>
    </location>
</feature>
<keyword evidence="5" id="KW-0812">Transmembrane</keyword>
<dbReference type="EMBL" id="LKVB01000002">
    <property type="protein sequence ID" value="PHJ27998.1"/>
    <property type="molecule type" value="Genomic_DNA"/>
</dbReference>
<dbReference type="InterPro" id="IPR011707">
    <property type="entry name" value="Cu-oxidase-like_N"/>
</dbReference>
<dbReference type="Pfam" id="PF13473">
    <property type="entry name" value="Cupredoxin_1"/>
    <property type="match status" value="1"/>
</dbReference>
<feature type="transmembrane region" description="Helical" evidence="5">
    <location>
        <begin position="252"/>
        <end position="271"/>
    </location>
</feature>
<keyword evidence="3" id="KW-0186">Copper</keyword>
<evidence type="ECO:0000256" key="4">
    <source>
        <dbReference type="SAM" id="MobiDB-lite"/>
    </source>
</evidence>
<feature type="transmembrane region" description="Helical" evidence="5">
    <location>
        <begin position="313"/>
        <end position="336"/>
    </location>
</feature>
<dbReference type="CDD" id="cd11020">
    <property type="entry name" value="CuRO_1_CuNIR"/>
    <property type="match status" value="1"/>
</dbReference>
<organism evidence="8 9">
    <name type="scientific">Cutibacterium acnes</name>
    <name type="common">Propionibacterium acnes</name>
    <dbReference type="NCBI Taxonomy" id="1747"/>
    <lineage>
        <taxon>Bacteria</taxon>
        <taxon>Bacillati</taxon>
        <taxon>Actinomycetota</taxon>
        <taxon>Actinomycetes</taxon>
        <taxon>Propionibacteriales</taxon>
        <taxon>Propionibacteriaceae</taxon>
        <taxon>Cutibacterium</taxon>
    </lineage>
</organism>
<feature type="transmembrane region" description="Helical" evidence="5">
    <location>
        <begin position="93"/>
        <end position="113"/>
    </location>
</feature>
<keyword evidence="5" id="KW-0472">Membrane</keyword>
<evidence type="ECO:0000259" key="7">
    <source>
        <dbReference type="Pfam" id="PF13473"/>
    </source>
</evidence>
<keyword evidence="5" id="KW-1133">Transmembrane helix</keyword>
<name>A0AA44ZF88_CUTAC</name>
<evidence type="ECO:0000313" key="9">
    <source>
        <dbReference type="Proteomes" id="UP000223982"/>
    </source>
</evidence>
<evidence type="ECO:0000256" key="1">
    <source>
        <dbReference type="ARBA" id="ARBA00022723"/>
    </source>
</evidence>
<dbReference type="AlphaFoldDB" id="A0AA44ZF88"/>
<dbReference type="SUPFAM" id="SSF49503">
    <property type="entry name" value="Cupredoxins"/>
    <property type="match status" value="3"/>
</dbReference>
<dbReference type="RefSeq" id="WP_002520974.1">
    <property type="nucleotide sequence ID" value="NZ_CAJTKC010000002.1"/>
</dbReference>
<feature type="transmembrane region" description="Helical" evidence="5">
    <location>
        <begin position="183"/>
        <end position="206"/>
    </location>
</feature>
<keyword evidence="1" id="KW-0479">Metal-binding</keyword>
<feature type="domain" description="EfeO-type cupredoxin-like" evidence="7">
    <location>
        <begin position="510"/>
        <end position="578"/>
    </location>
</feature>
<dbReference type="PANTHER" id="PTHR11709:SF394">
    <property type="entry name" value="FI03373P-RELATED"/>
    <property type="match status" value="1"/>
</dbReference>
<dbReference type="GO" id="GO:0016491">
    <property type="term" value="F:oxidoreductase activity"/>
    <property type="evidence" value="ECO:0007669"/>
    <property type="project" value="UniProtKB-KW"/>
</dbReference>
<feature type="transmembrane region" description="Helical" evidence="5">
    <location>
        <begin position="119"/>
        <end position="137"/>
    </location>
</feature>
<protein>
    <submittedName>
        <fullName evidence="8">Nitrite reductase</fullName>
    </submittedName>
</protein>
<feature type="compositionally biased region" description="Basic and acidic residues" evidence="4">
    <location>
        <begin position="424"/>
        <end position="435"/>
    </location>
</feature>
<comment type="caution">
    <text evidence="8">The sequence shown here is derived from an EMBL/GenBank/DDBJ whole genome shotgun (WGS) entry which is preliminary data.</text>
</comment>
<keyword evidence="2" id="KW-0560">Oxidoreductase</keyword>
<dbReference type="InterPro" id="IPR008972">
    <property type="entry name" value="Cupredoxin"/>
</dbReference>
<sequence>MPEITSAPIDRKPDTDKRSWHRKASRPVSGWLVALLIVAVANPWIPQSRWLLVHMVTLGVATTSIMVWGQYFTEAILHNNLTDTDRSRQVLRIRLLTVGIVITCIGMVVTWPWMTVTGAAVIGSMLTWYAFALGRQVRHALPGRFDSTVWFYCAAACLLPLGATLGTIMAFSPTEPWRTRLLVAHQALNLLGFVGLTVVGTLITLWPTVLRTKMQPAQDRHGKISLYVMLVAVAATTTGALCGLWRLAALGVMAHIVGICIVLGDLVACAVHKPSRDFPGFTIEAAICWMLVWLVWLAWKLASNGTRLLADDIFTLSVPVIVGFLLQLLIGAMSYLMPMVMGGGPKIVRATNAKMHAYGALRATITNAGLLLWVLAMGTWTRRIGMVLTVVGLATFLPATAAMVRTGVPMLKEKGRQMAAQKAASEKGEAPDPDKGPAQAAPTASLDRSAVAGATSKPAEPAPTAPPDRRSFVGAFAGLATALTAAAVGHHLDQTTLTNDTNGSAAVVGHVAPTGHTTTVNITAKGMKYHPSTITVPAGDQLVVEITNKDPNQVHDLQFANGAHSSRLAPGDHATVKVGVITGPTEGWCTVVGHKSMGMVLDVQVDGMSGVHDRDDHVDSADPRRRIDLTKAPGKDFRTRDAVLPPLMTGRVHRMTLIAQESVQEIAPETTIDAMTYNGRYMAPVIHARIGDEIRGHLVNRGTMGHSLDFHAGTVSPTRVMRTIAPGQELDYNFTLHRAGIWLYHCSTAPMSAHIAAGMFGAVIVPPHDLPRADREFYLVQSETYLSEHNGAEVNTAKIANETPDLTMFNGHANQYVFEPLKARVGERVRIWVLAAGPSRGCSFHVVGTQFDTVFKEGAYTLKRGNPEGGGCQALDLASAQGGFVEMVFEEPGRYTFVNHSFVEMERGAKGFIEVTT</sequence>
<gene>
    <name evidence="8" type="ORF">APS60_00445</name>
</gene>
<dbReference type="Proteomes" id="UP000223982">
    <property type="component" value="Unassembled WGS sequence"/>
</dbReference>
<dbReference type="InterPro" id="IPR028096">
    <property type="entry name" value="EfeO_Cupredoxin"/>
</dbReference>
<reference evidence="8 9" key="1">
    <citation type="submission" date="2017-02" db="EMBL/GenBank/DDBJ databases">
        <title>Prevalence of linear plasmids in Propionibacterium acnes isolates obtained from cancerous prostatic tissue.</title>
        <authorList>
            <person name="Davidsson S."/>
            <person name="Bruggemann H."/>
        </authorList>
    </citation>
    <scope>NUCLEOTIDE SEQUENCE [LARGE SCALE GENOMIC DNA]</scope>
    <source>
        <strain evidence="8 9">09-9</strain>
    </source>
</reference>
<feature type="transmembrane region" description="Helical" evidence="5">
    <location>
        <begin position="28"/>
        <end position="45"/>
    </location>
</feature>
<evidence type="ECO:0000256" key="5">
    <source>
        <dbReference type="SAM" id="Phobius"/>
    </source>
</evidence>
<feature type="transmembrane region" description="Helical" evidence="5">
    <location>
        <begin position="149"/>
        <end position="171"/>
    </location>
</feature>
<feature type="transmembrane region" description="Helical" evidence="5">
    <location>
        <begin position="283"/>
        <end position="301"/>
    </location>
</feature>
<evidence type="ECO:0000256" key="3">
    <source>
        <dbReference type="ARBA" id="ARBA00023008"/>
    </source>
</evidence>
<proteinExistence type="predicted"/>
<evidence type="ECO:0000256" key="2">
    <source>
        <dbReference type="ARBA" id="ARBA00023002"/>
    </source>
</evidence>
<dbReference type="GO" id="GO:0005507">
    <property type="term" value="F:copper ion binding"/>
    <property type="evidence" value="ECO:0007669"/>
    <property type="project" value="InterPro"/>
</dbReference>
<evidence type="ECO:0000313" key="8">
    <source>
        <dbReference type="EMBL" id="PHJ27998.1"/>
    </source>
</evidence>
<dbReference type="PANTHER" id="PTHR11709">
    <property type="entry name" value="MULTI-COPPER OXIDASE"/>
    <property type="match status" value="1"/>
</dbReference>
<feature type="transmembrane region" description="Helical" evidence="5">
    <location>
        <begin position="357"/>
        <end position="378"/>
    </location>
</feature>
<feature type="region of interest" description="Disordered" evidence="4">
    <location>
        <begin position="1"/>
        <end position="21"/>
    </location>
</feature>
<evidence type="ECO:0000259" key="6">
    <source>
        <dbReference type="Pfam" id="PF07732"/>
    </source>
</evidence>
<dbReference type="CDD" id="cd04208">
    <property type="entry name" value="CuRO_2_CuNIR"/>
    <property type="match status" value="1"/>
</dbReference>
<feature type="compositionally biased region" description="Basic and acidic residues" evidence="4">
    <location>
        <begin position="9"/>
        <end position="18"/>
    </location>
</feature>
<dbReference type="Pfam" id="PF07732">
    <property type="entry name" value="Cu-oxidase_3"/>
    <property type="match status" value="1"/>
</dbReference>
<feature type="transmembrane region" description="Helical" evidence="5">
    <location>
        <begin position="226"/>
        <end position="246"/>
    </location>
</feature>
<feature type="transmembrane region" description="Helical" evidence="5">
    <location>
        <begin position="51"/>
        <end position="72"/>
    </location>
</feature>
<dbReference type="Gene3D" id="2.60.40.420">
    <property type="entry name" value="Cupredoxins - blue copper proteins"/>
    <property type="match status" value="3"/>
</dbReference>
<accession>A0AA44ZF88</accession>